<organism evidence="1 2">
    <name type="scientific">Dreissena polymorpha</name>
    <name type="common">Zebra mussel</name>
    <name type="synonym">Mytilus polymorpha</name>
    <dbReference type="NCBI Taxonomy" id="45954"/>
    <lineage>
        <taxon>Eukaryota</taxon>
        <taxon>Metazoa</taxon>
        <taxon>Spiralia</taxon>
        <taxon>Lophotrochozoa</taxon>
        <taxon>Mollusca</taxon>
        <taxon>Bivalvia</taxon>
        <taxon>Autobranchia</taxon>
        <taxon>Heteroconchia</taxon>
        <taxon>Euheterodonta</taxon>
        <taxon>Imparidentia</taxon>
        <taxon>Neoheterodontei</taxon>
        <taxon>Myida</taxon>
        <taxon>Dreissenoidea</taxon>
        <taxon>Dreissenidae</taxon>
        <taxon>Dreissena</taxon>
    </lineage>
</organism>
<dbReference type="Proteomes" id="UP000828390">
    <property type="component" value="Unassembled WGS sequence"/>
</dbReference>
<comment type="caution">
    <text evidence="1">The sequence shown here is derived from an EMBL/GenBank/DDBJ whole genome shotgun (WGS) entry which is preliminary data.</text>
</comment>
<dbReference type="AlphaFoldDB" id="A0A9D3YHX4"/>
<reference evidence="1" key="1">
    <citation type="journal article" date="2019" name="bioRxiv">
        <title>The Genome of the Zebra Mussel, Dreissena polymorpha: A Resource for Invasive Species Research.</title>
        <authorList>
            <person name="McCartney M.A."/>
            <person name="Auch B."/>
            <person name="Kono T."/>
            <person name="Mallez S."/>
            <person name="Zhang Y."/>
            <person name="Obille A."/>
            <person name="Becker A."/>
            <person name="Abrahante J.E."/>
            <person name="Garbe J."/>
            <person name="Badalamenti J.P."/>
            <person name="Herman A."/>
            <person name="Mangelson H."/>
            <person name="Liachko I."/>
            <person name="Sullivan S."/>
            <person name="Sone E.D."/>
            <person name="Koren S."/>
            <person name="Silverstein K.A.T."/>
            <person name="Beckman K.B."/>
            <person name="Gohl D.M."/>
        </authorList>
    </citation>
    <scope>NUCLEOTIDE SEQUENCE</scope>
    <source>
        <strain evidence="1">Duluth1</strain>
        <tissue evidence="1">Whole animal</tissue>
    </source>
</reference>
<reference evidence="1" key="2">
    <citation type="submission" date="2020-11" db="EMBL/GenBank/DDBJ databases">
        <authorList>
            <person name="McCartney M.A."/>
            <person name="Auch B."/>
            <person name="Kono T."/>
            <person name="Mallez S."/>
            <person name="Becker A."/>
            <person name="Gohl D.M."/>
            <person name="Silverstein K.A.T."/>
            <person name="Koren S."/>
            <person name="Bechman K.B."/>
            <person name="Herman A."/>
            <person name="Abrahante J.E."/>
            <person name="Garbe J."/>
        </authorList>
    </citation>
    <scope>NUCLEOTIDE SEQUENCE</scope>
    <source>
        <strain evidence="1">Duluth1</strain>
        <tissue evidence="1">Whole animal</tissue>
    </source>
</reference>
<name>A0A9D3YHX4_DREPO</name>
<dbReference type="EMBL" id="JAIWYP010000015">
    <property type="protein sequence ID" value="KAH3699230.1"/>
    <property type="molecule type" value="Genomic_DNA"/>
</dbReference>
<keyword evidence="2" id="KW-1185">Reference proteome</keyword>
<evidence type="ECO:0000313" key="2">
    <source>
        <dbReference type="Proteomes" id="UP000828390"/>
    </source>
</evidence>
<evidence type="ECO:0000313" key="1">
    <source>
        <dbReference type="EMBL" id="KAH3699230.1"/>
    </source>
</evidence>
<gene>
    <name evidence="1" type="ORF">DPMN_074186</name>
</gene>
<proteinExistence type="predicted"/>
<accession>A0A9D3YHX4</accession>
<protein>
    <submittedName>
        <fullName evidence="1">Uncharacterized protein</fullName>
    </submittedName>
</protein>
<sequence length="80" mass="8593">MDPADRHFWYIRERYGAHSFASSFSTFAGRISGPDAFWGLSFISSFITPWVVTSICGMVGAGSPSGVGLALQSLSLVNTD</sequence>